<dbReference type="GeneID" id="63760870"/>
<keyword evidence="1" id="KW-1133">Transmembrane helix</keyword>
<proteinExistence type="predicted"/>
<keyword evidence="1" id="KW-0812">Transmembrane</keyword>
<reference evidence="3" key="1">
    <citation type="journal article" date="2017" name="Genome Biol.">
        <title>Comparative genomics reveals high biological diversity and specific adaptations in the industrially and medically important fungal genus Aspergillus.</title>
        <authorList>
            <person name="de Vries R.P."/>
            <person name="Riley R."/>
            <person name="Wiebenga A."/>
            <person name="Aguilar-Osorio G."/>
            <person name="Amillis S."/>
            <person name="Uchima C.A."/>
            <person name="Anderluh G."/>
            <person name="Asadollahi M."/>
            <person name="Askin M."/>
            <person name="Barry K."/>
            <person name="Battaglia E."/>
            <person name="Bayram O."/>
            <person name="Benocci T."/>
            <person name="Braus-Stromeyer S.A."/>
            <person name="Caldana C."/>
            <person name="Canovas D."/>
            <person name="Cerqueira G.C."/>
            <person name="Chen F."/>
            <person name="Chen W."/>
            <person name="Choi C."/>
            <person name="Clum A."/>
            <person name="Dos Santos R.A."/>
            <person name="Damasio A.R."/>
            <person name="Diallinas G."/>
            <person name="Emri T."/>
            <person name="Fekete E."/>
            <person name="Flipphi M."/>
            <person name="Freyberg S."/>
            <person name="Gallo A."/>
            <person name="Gournas C."/>
            <person name="Habgood R."/>
            <person name="Hainaut M."/>
            <person name="Harispe M.L."/>
            <person name="Henrissat B."/>
            <person name="Hilden K.S."/>
            <person name="Hope R."/>
            <person name="Hossain A."/>
            <person name="Karabika E."/>
            <person name="Karaffa L."/>
            <person name="Karanyi Z."/>
            <person name="Krasevec N."/>
            <person name="Kuo A."/>
            <person name="Kusch H."/>
            <person name="LaButti K."/>
            <person name="Lagendijk E.L."/>
            <person name="Lapidus A."/>
            <person name="Levasseur A."/>
            <person name="Lindquist E."/>
            <person name="Lipzen A."/>
            <person name="Logrieco A.F."/>
            <person name="MacCabe A."/>
            <person name="Maekelae M.R."/>
            <person name="Malavazi I."/>
            <person name="Melin P."/>
            <person name="Meyer V."/>
            <person name="Mielnichuk N."/>
            <person name="Miskei M."/>
            <person name="Molnar A.P."/>
            <person name="Mule G."/>
            <person name="Ngan C.Y."/>
            <person name="Orejas M."/>
            <person name="Orosz E."/>
            <person name="Ouedraogo J.P."/>
            <person name="Overkamp K.M."/>
            <person name="Park H.-S."/>
            <person name="Perrone G."/>
            <person name="Piumi F."/>
            <person name="Punt P.J."/>
            <person name="Ram A.F."/>
            <person name="Ramon A."/>
            <person name="Rauscher S."/>
            <person name="Record E."/>
            <person name="Riano-Pachon D.M."/>
            <person name="Robert V."/>
            <person name="Roehrig J."/>
            <person name="Ruller R."/>
            <person name="Salamov A."/>
            <person name="Salih N.S."/>
            <person name="Samson R.A."/>
            <person name="Sandor E."/>
            <person name="Sanguinetti M."/>
            <person name="Schuetze T."/>
            <person name="Sepcic K."/>
            <person name="Shelest E."/>
            <person name="Sherlock G."/>
            <person name="Sophianopoulou V."/>
            <person name="Squina F.M."/>
            <person name="Sun H."/>
            <person name="Susca A."/>
            <person name="Todd R.B."/>
            <person name="Tsang A."/>
            <person name="Unkles S.E."/>
            <person name="van de Wiele N."/>
            <person name="van Rossen-Uffink D."/>
            <person name="Oliveira J.V."/>
            <person name="Vesth T.C."/>
            <person name="Visser J."/>
            <person name="Yu J.-H."/>
            <person name="Zhou M."/>
            <person name="Andersen M.R."/>
            <person name="Archer D.B."/>
            <person name="Baker S.E."/>
            <person name="Benoit I."/>
            <person name="Brakhage A.A."/>
            <person name="Braus G.H."/>
            <person name="Fischer R."/>
            <person name="Frisvad J.C."/>
            <person name="Goldman G.H."/>
            <person name="Houbraken J."/>
            <person name="Oakley B."/>
            <person name="Pocsi I."/>
            <person name="Scazzocchio C."/>
            <person name="Seiboth B."/>
            <person name="vanKuyk P.A."/>
            <person name="Wortman J."/>
            <person name="Dyer P.S."/>
            <person name="Grigoriev I.V."/>
        </authorList>
    </citation>
    <scope>NUCLEOTIDE SEQUENCE [LARGE SCALE GENOMIC DNA]</scope>
    <source>
        <strain evidence="3">CBS 593.65</strain>
    </source>
</reference>
<feature type="transmembrane region" description="Helical" evidence="1">
    <location>
        <begin position="6"/>
        <end position="24"/>
    </location>
</feature>
<sequence length="127" mass="15130">MPSYTFYINLGLVLVGFALACGPAKEWLRYKYPNLWPPDSDITARERDLRTGQETLRARQAEFVEERRQHERDHQERMNHANQLTATLEQEIADVQTEKKRIAATRRCIRSVLRLRVKRRSARRRRP</sequence>
<keyword evidence="3" id="KW-1185">Reference proteome</keyword>
<organism evidence="2 3">
    <name type="scientific">Aspergillus sydowii CBS 593.65</name>
    <dbReference type="NCBI Taxonomy" id="1036612"/>
    <lineage>
        <taxon>Eukaryota</taxon>
        <taxon>Fungi</taxon>
        <taxon>Dikarya</taxon>
        <taxon>Ascomycota</taxon>
        <taxon>Pezizomycotina</taxon>
        <taxon>Eurotiomycetes</taxon>
        <taxon>Eurotiomycetidae</taxon>
        <taxon>Eurotiales</taxon>
        <taxon>Aspergillaceae</taxon>
        <taxon>Aspergillus</taxon>
        <taxon>Aspergillus subgen. Nidulantes</taxon>
    </lineage>
</organism>
<gene>
    <name evidence="2" type="ORF">ASPSYDRAFT_30633</name>
</gene>
<keyword evidence="1" id="KW-0472">Membrane</keyword>
<protein>
    <submittedName>
        <fullName evidence="2">Uncharacterized protein</fullName>
    </submittedName>
</protein>
<dbReference type="RefSeq" id="XP_040703602.1">
    <property type="nucleotide sequence ID" value="XM_040844797.1"/>
</dbReference>
<dbReference type="EMBL" id="KV878585">
    <property type="protein sequence ID" value="OJJ59796.1"/>
    <property type="molecule type" value="Genomic_DNA"/>
</dbReference>
<evidence type="ECO:0000256" key="1">
    <source>
        <dbReference type="SAM" id="Phobius"/>
    </source>
</evidence>
<evidence type="ECO:0000313" key="3">
    <source>
        <dbReference type="Proteomes" id="UP000184356"/>
    </source>
</evidence>
<name>A0A1L9TK39_9EURO</name>
<dbReference type="AlphaFoldDB" id="A0A1L9TK39"/>
<accession>A0A1L9TK39</accession>
<dbReference type="Proteomes" id="UP000184356">
    <property type="component" value="Unassembled WGS sequence"/>
</dbReference>
<evidence type="ECO:0000313" key="2">
    <source>
        <dbReference type="EMBL" id="OJJ59796.1"/>
    </source>
</evidence>
<dbReference type="VEuPathDB" id="FungiDB:ASPSYDRAFT_30633"/>